<comment type="caution">
    <text evidence="1">The sequence shown here is derived from an EMBL/GenBank/DDBJ whole genome shotgun (WGS) entry which is preliminary data.</text>
</comment>
<evidence type="ECO:0000313" key="2">
    <source>
        <dbReference type="Proteomes" id="UP001054945"/>
    </source>
</evidence>
<reference evidence="1 2" key="1">
    <citation type="submission" date="2021-06" db="EMBL/GenBank/DDBJ databases">
        <title>Caerostris extrusa draft genome.</title>
        <authorList>
            <person name="Kono N."/>
            <person name="Arakawa K."/>
        </authorList>
    </citation>
    <scope>NUCLEOTIDE SEQUENCE [LARGE SCALE GENOMIC DNA]</scope>
</reference>
<dbReference type="AlphaFoldDB" id="A0AAV4T5Z8"/>
<accession>A0AAV4T5Z8</accession>
<sequence>MPGVTSGHPVFRSTIPDEIFSVSNGPEATHRDDSKLFENFRMQDIKWFNCYISNASRHYGDCDKSVLYRDWRFQGSR</sequence>
<name>A0AAV4T5Z8_CAEEX</name>
<gene>
    <name evidence="1" type="ORF">CEXT_741011</name>
</gene>
<dbReference type="Proteomes" id="UP001054945">
    <property type="component" value="Unassembled WGS sequence"/>
</dbReference>
<keyword evidence="2" id="KW-1185">Reference proteome</keyword>
<evidence type="ECO:0000313" key="1">
    <source>
        <dbReference type="EMBL" id="GIY40721.1"/>
    </source>
</evidence>
<proteinExistence type="predicted"/>
<organism evidence="1 2">
    <name type="scientific">Caerostris extrusa</name>
    <name type="common">Bark spider</name>
    <name type="synonym">Caerostris bankana</name>
    <dbReference type="NCBI Taxonomy" id="172846"/>
    <lineage>
        <taxon>Eukaryota</taxon>
        <taxon>Metazoa</taxon>
        <taxon>Ecdysozoa</taxon>
        <taxon>Arthropoda</taxon>
        <taxon>Chelicerata</taxon>
        <taxon>Arachnida</taxon>
        <taxon>Araneae</taxon>
        <taxon>Araneomorphae</taxon>
        <taxon>Entelegynae</taxon>
        <taxon>Araneoidea</taxon>
        <taxon>Araneidae</taxon>
        <taxon>Caerostris</taxon>
    </lineage>
</organism>
<dbReference type="EMBL" id="BPLR01010649">
    <property type="protein sequence ID" value="GIY40721.1"/>
    <property type="molecule type" value="Genomic_DNA"/>
</dbReference>
<protein>
    <submittedName>
        <fullName evidence="1">Uncharacterized protein</fullName>
    </submittedName>
</protein>